<dbReference type="InterPro" id="IPR001000">
    <property type="entry name" value="GH10_dom"/>
</dbReference>
<evidence type="ECO:0000256" key="6">
    <source>
        <dbReference type="ARBA" id="ARBA00022801"/>
    </source>
</evidence>
<dbReference type="SUPFAM" id="SSF51445">
    <property type="entry name" value="(Trans)glycosidases"/>
    <property type="match status" value="1"/>
</dbReference>
<accession>Q7TM48</accession>
<comment type="similarity">
    <text evidence="2">Belongs to the glycosyl hydrolase 10 (cellulase F) family.</text>
</comment>
<dbReference type="InterPro" id="IPR044846">
    <property type="entry name" value="GH10"/>
</dbReference>
<dbReference type="Gene3D" id="3.20.20.80">
    <property type="entry name" value="Glycosidases"/>
    <property type="match status" value="1"/>
</dbReference>
<dbReference type="PROSITE" id="PS51760">
    <property type="entry name" value="GH10_2"/>
    <property type="match status" value="1"/>
</dbReference>
<dbReference type="GO" id="GO:0045493">
    <property type="term" value="P:xylan catabolic process"/>
    <property type="evidence" value="ECO:0007669"/>
    <property type="project" value="UniProtKB-KW"/>
</dbReference>
<evidence type="ECO:0000256" key="7">
    <source>
        <dbReference type="ARBA" id="ARBA00023277"/>
    </source>
</evidence>
<evidence type="ECO:0000256" key="1">
    <source>
        <dbReference type="ARBA" id="ARBA00000681"/>
    </source>
</evidence>
<evidence type="ECO:0000256" key="9">
    <source>
        <dbReference type="ARBA" id="ARBA00023326"/>
    </source>
</evidence>
<keyword evidence="7" id="KW-0119">Carbohydrate metabolism</keyword>
<dbReference type="EC" id="3.2.1.8" evidence="3"/>
<keyword evidence="5" id="KW-0732">Signal</keyword>
<keyword evidence="8" id="KW-0326">Glycosidase</keyword>
<dbReference type="InterPro" id="IPR017853">
    <property type="entry name" value="GH"/>
</dbReference>
<dbReference type="Pfam" id="PF00331">
    <property type="entry name" value="Glyco_hydro_10"/>
    <property type="match status" value="1"/>
</dbReference>
<comment type="catalytic activity">
    <reaction evidence="1">
        <text>Endohydrolysis of (1-&gt;4)-beta-D-xylosidic linkages in xylans.</text>
        <dbReference type="EC" id="3.2.1.8"/>
    </reaction>
</comment>
<evidence type="ECO:0000256" key="3">
    <source>
        <dbReference type="ARBA" id="ARBA00012590"/>
    </source>
</evidence>
<protein>
    <recommendedName>
        <fullName evidence="3">endo-1,4-beta-xylanase</fullName>
        <ecNumber evidence="3">3.2.1.8</ecNumber>
    </recommendedName>
</protein>
<dbReference type="AlphaFoldDB" id="Q7TM48"/>
<name>Q7TM48_9ZZZZ</name>
<feature type="non-terminal residue" evidence="11">
    <location>
        <position position="100"/>
    </location>
</feature>
<evidence type="ECO:0000256" key="5">
    <source>
        <dbReference type="ARBA" id="ARBA00022729"/>
    </source>
</evidence>
<evidence type="ECO:0000256" key="8">
    <source>
        <dbReference type="ARBA" id="ARBA00023295"/>
    </source>
</evidence>
<evidence type="ECO:0000313" key="11">
    <source>
        <dbReference type="EMBL" id="AAP87471.1"/>
    </source>
</evidence>
<feature type="domain" description="GH10" evidence="10">
    <location>
        <begin position="1"/>
        <end position="100"/>
    </location>
</feature>
<keyword evidence="6" id="KW-0378">Hydrolase</keyword>
<dbReference type="EMBL" id="AF427373">
    <property type="protein sequence ID" value="AAP87471.1"/>
    <property type="molecule type" value="Genomic_DNA"/>
</dbReference>
<sequence length="100" mass="11237">RGHTVVWYAQKPAFFERLLGEAYRSAFRDAYAAYITAVVGRYKGRIVAWDVVNEQVTDDGGAWRDSLWSQALGPLEHMRFAFALAHAADPAADLSLNDYN</sequence>
<evidence type="ECO:0000259" key="10">
    <source>
        <dbReference type="PROSITE" id="PS51760"/>
    </source>
</evidence>
<keyword evidence="4 11" id="KW-0858">Xylan degradation</keyword>
<dbReference type="PANTHER" id="PTHR31490">
    <property type="entry name" value="GLYCOSYL HYDROLASE"/>
    <property type="match status" value="1"/>
</dbReference>
<feature type="non-terminal residue" evidence="11">
    <location>
        <position position="1"/>
    </location>
</feature>
<keyword evidence="9" id="KW-0624">Polysaccharide degradation</keyword>
<reference evidence="11" key="1">
    <citation type="submission" date="2001-10" db="EMBL/GenBank/DDBJ databases">
        <title>Retrieval of novel DNA sequences encoding xylanase-like genes from British Columbia forest soils.</title>
        <authorList>
            <person name="Chitteranjan S."/>
            <person name="Radomski C.C."/>
            <person name="Chow M.L."/>
            <person name="Davies J."/>
            <person name="Axelrood P.E."/>
        </authorList>
    </citation>
    <scope>NUCLEOTIDE SEQUENCE</scope>
</reference>
<organism evidence="11">
    <name type="scientific">uncultured organism</name>
    <dbReference type="NCBI Taxonomy" id="155900"/>
    <lineage>
        <taxon>unclassified sequences</taxon>
        <taxon>environmental samples</taxon>
    </lineage>
</organism>
<evidence type="ECO:0000256" key="2">
    <source>
        <dbReference type="ARBA" id="ARBA00007495"/>
    </source>
</evidence>
<evidence type="ECO:0000256" key="4">
    <source>
        <dbReference type="ARBA" id="ARBA00022651"/>
    </source>
</evidence>
<dbReference type="PANTHER" id="PTHR31490:SF88">
    <property type="entry name" value="BETA-XYLANASE"/>
    <property type="match status" value="1"/>
</dbReference>
<proteinExistence type="inferred from homology"/>
<dbReference type="GO" id="GO:0031176">
    <property type="term" value="F:endo-1,4-beta-xylanase activity"/>
    <property type="evidence" value="ECO:0007669"/>
    <property type="project" value="UniProtKB-EC"/>
</dbReference>